<evidence type="ECO:0000256" key="10">
    <source>
        <dbReference type="HAMAP-Rule" id="MF_01453"/>
    </source>
</evidence>
<dbReference type="HAMAP" id="MF_01453">
    <property type="entry name" value="AddB_type2"/>
    <property type="match status" value="1"/>
</dbReference>
<keyword evidence="7 10" id="KW-0067">ATP-binding</keyword>
<dbReference type="InterPro" id="IPR038726">
    <property type="entry name" value="PDDEXK_AddAB-type"/>
</dbReference>
<evidence type="ECO:0000256" key="3">
    <source>
        <dbReference type="ARBA" id="ARBA00022763"/>
    </source>
</evidence>
<evidence type="ECO:0000259" key="11">
    <source>
        <dbReference type="Pfam" id="PF12705"/>
    </source>
</evidence>
<evidence type="ECO:0000313" key="14">
    <source>
        <dbReference type="Proteomes" id="UP001565236"/>
    </source>
</evidence>
<sequence length="1176" mass="135711">MSLGFILGKASTDRQAVLLEEISKCQKEDPKAKIYYLVPNHIKFDSEVRILEHLAKQNEAHDLFATTALQVLSFSRLAWYFMKDRPEYQAPRLSQAGANMLVYKILREQKEKLTLFFSEQTRPGFITKLAKQLLELSTSLITSEDLKQSYQALEKEISEQDLLAKLHDLFVVYHEFEQLSQGKVFGTAPLLVALKQHLEKMDLSHSYFFLDGFSQFNASEMQVLESLMLHAKEVKVALVLDKAYVEKAPETSELFYRAGLTYHRLYQSARSAQVPVLLDQKAKVTRVSSDLVELEKYWIASNKLIGAQTPAELNGDLQVIAADDRVEEVRYLATTIRQLVLEKGYRYRDILVLSRHLDPYKNILEPTFKQFDIPVFIDLQKKMSDHPLVEFLNALLLVEQRGYRYEDLMRLLKTELLVPKDLSLAEFRNDLDLAENQVLRFGYQKKGWLEKDWVYSRFMTNLGTRTKLEDEITQKINVIRRFVSQVLPPFYEKLATAQNGQQAAEILLAFLQTNGVLDQLENWRQAALENDDLNASRREEQVWGVFCDLLDEYVEILGEEPFVVNDFLELLKAGFEGATYSQVPTTLDQVVISETGMVQPEDKKIVFLLGATDLVMPDVAVNETLLSDKERSELSTCLTNEQYLADNTEQILANEPFLNYLAFLTPTEKLYLSYPLTSGDEAELKCSPYVERIKDALELPLLRVSFNNSFENVTAHLGTKRTTLSELLRLERLAYEKRQDLSDEWRYVRQKLQSEDLFERLEESLRYKNIPERLSAASVKGLYGTKLNTSISRLEDFYADPYEYFLKYGLGLREREIFELNAANTGEYFHTLLDTFFKLLLRERRELKQLSAKEFDQYFTRSLESIAQMPQFAILDSSNRMRFLTRQLNKTAKQVGYAIKQQRNYNDVQTLQTEVLFGHIGQEKGLAGLEFLTPSKKLVQVRGKIDRIDDLVVEGKHYLNLVDYKSGAKKFEHAKAYFGLALQLLTYLDALAKNKQLIVSETDPDKIELAGALYMHLYDPTFKQKELYTRDYATEVLKKNKYQGLLVDQAAVLEKLDARLVDETGPSLIYPFRKNRDGTYRGSSAQNQLLTFEQLQALLAHNEELIKQAAEMIFAGRIDLAPARWSDGSALTYSPYEAIMQFDAMLPENNYYRLPTENTADILRFLAEEQVNQEEK</sequence>
<dbReference type="SUPFAM" id="SSF52540">
    <property type="entry name" value="P-loop containing nucleoside triphosphate hydrolases"/>
    <property type="match status" value="1"/>
</dbReference>
<keyword evidence="14" id="KW-1185">Reference proteome</keyword>
<gene>
    <name evidence="10" type="primary">rexB</name>
    <name evidence="13" type="ORF">AALT52_03170</name>
</gene>
<evidence type="ECO:0000256" key="8">
    <source>
        <dbReference type="ARBA" id="ARBA00023125"/>
    </source>
</evidence>
<dbReference type="Pfam" id="PF21445">
    <property type="entry name" value="ADDB_N"/>
    <property type="match status" value="1"/>
</dbReference>
<dbReference type="InterPro" id="IPR014141">
    <property type="entry name" value="DNA_helicase_suRexB"/>
</dbReference>
<reference evidence="13 14" key="1">
    <citation type="submission" date="2024-03" db="EMBL/GenBank/DDBJ databases">
        <title>Mouse gut bacterial collection (mGBC) of GemPharmatech.</title>
        <authorList>
            <person name="He Y."/>
            <person name="Dong L."/>
            <person name="Wu D."/>
            <person name="Gao X."/>
            <person name="Lin Z."/>
        </authorList>
    </citation>
    <scope>NUCLEOTIDE SEQUENCE [LARGE SCALE GENOMIC DNA]</scope>
    <source>
        <strain evidence="13 14">15-30</strain>
    </source>
</reference>
<evidence type="ECO:0000256" key="5">
    <source>
        <dbReference type="ARBA" id="ARBA00022806"/>
    </source>
</evidence>
<evidence type="ECO:0000256" key="4">
    <source>
        <dbReference type="ARBA" id="ARBA00022801"/>
    </source>
</evidence>
<keyword evidence="5 10" id="KW-0347">Helicase</keyword>
<dbReference type="EC" id="3.1.-.-" evidence="10"/>
<comment type="miscellaneous">
    <text evidence="10">Despite having helicase-like domains, this subunit does not have helicase activity.</text>
</comment>
<evidence type="ECO:0000313" key="13">
    <source>
        <dbReference type="EMBL" id="MEY8661898.1"/>
    </source>
</evidence>
<comment type="similarity">
    <text evidence="10">Belongs to the helicase family. AddB/RexB type 2 subfamily.</text>
</comment>
<keyword evidence="9 10" id="KW-0234">DNA repair</keyword>
<proteinExistence type="inferred from homology"/>
<dbReference type="EMBL" id="JBCLUF010000008">
    <property type="protein sequence ID" value="MEY8661898.1"/>
    <property type="molecule type" value="Genomic_DNA"/>
</dbReference>
<evidence type="ECO:0000259" key="12">
    <source>
        <dbReference type="Pfam" id="PF21445"/>
    </source>
</evidence>
<dbReference type="Pfam" id="PF12705">
    <property type="entry name" value="PDDEXK_1"/>
    <property type="match status" value="1"/>
</dbReference>
<dbReference type="PANTHER" id="PTHR30591">
    <property type="entry name" value="RECBCD ENZYME SUBUNIT RECC"/>
    <property type="match status" value="1"/>
</dbReference>
<organism evidence="13 14">
    <name type="scientific">Ligilactobacillus faecis</name>
    <dbReference type="NCBI Taxonomy" id="762833"/>
    <lineage>
        <taxon>Bacteria</taxon>
        <taxon>Bacillati</taxon>
        <taxon>Bacillota</taxon>
        <taxon>Bacilli</taxon>
        <taxon>Lactobacillales</taxon>
        <taxon>Lactobacillaceae</taxon>
        <taxon>Ligilactobacillus</taxon>
    </lineage>
</organism>
<comment type="caution">
    <text evidence="13">The sequence shown here is derived from an EMBL/GenBank/DDBJ whole genome shotgun (WGS) entry which is preliminary data.</text>
</comment>
<evidence type="ECO:0000256" key="2">
    <source>
        <dbReference type="ARBA" id="ARBA00022741"/>
    </source>
</evidence>
<comment type="cofactor">
    <cofactor evidence="10">
        <name>Mg(2+)</name>
        <dbReference type="ChEBI" id="CHEBI:18420"/>
    </cofactor>
</comment>
<comment type="caution">
    <text evidence="10">Lacks conserved residue(s) required for the propagation of feature annotation.</text>
</comment>
<accession>A0ABV4DP12</accession>
<keyword evidence="8 10" id="KW-0238">DNA-binding</keyword>
<dbReference type="RefSeq" id="WP_369941101.1">
    <property type="nucleotide sequence ID" value="NZ_JBCLUF010000008.1"/>
</dbReference>
<comment type="subunit">
    <text evidence="10">Heterodimer of AddA and RexB.</text>
</comment>
<evidence type="ECO:0000256" key="7">
    <source>
        <dbReference type="ARBA" id="ARBA00022840"/>
    </source>
</evidence>
<dbReference type="Proteomes" id="UP001565236">
    <property type="component" value="Unassembled WGS sequence"/>
</dbReference>
<keyword evidence="2 10" id="KW-0547">Nucleotide-binding</keyword>
<evidence type="ECO:0000256" key="1">
    <source>
        <dbReference type="ARBA" id="ARBA00022722"/>
    </source>
</evidence>
<feature type="domain" description="PD-(D/E)XK endonuclease-like" evidence="11">
    <location>
        <begin position="789"/>
        <end position="1124"/>
    </location>
</feature>
<keyword evidence="6 10" id="KW-0269">Exonuclease</keyword>
<dbReference type="PANTHER" id="PTHR30591:SF1">
    <property type="entry name" value="RECBCD ENZYME SUBUNIT RECC"/>
    <property type="match status" value="1"/>
</dbReference>
<comment type="function">
    <text evidence="10">The heterodimer acts as both an ATP-dependent DNA helicase and an ATP-dependent, dual-direction single-stranded exonuclease. Recognizes the chi site generating a DNA molecule suitable for the initiation of homologous recombination. This subunit has 5' -&gt; 3' nuclease activity but not helicase activity.</text>
</comment>
<keyword evidence="4 10" id="KW-0378">Hydrolase</keyword>
<feature type="domain" description="ATP-dependent helicase/deoxyribonuclease subunit B N-terminal" evidence="12">
    <location>
        <begin position="5"/>
        <end position="287"/>
    </location>
</feature>
<evidence type="ECO:0000256" key="6">
    <source>
        <dbReference type="ARBA" id="ARBA00022839"/>
    </source>
</evidence>
<keyword evidence="1 10" id="KW-0540">Nuclease</keyword>
<protein>
    <recommendedName>
        <fullName evidence="10">ATP-dependent helicase/deoxyribonuclease subunit B</fullName>
        <ecNumber evidence="10">3.1.-.-</ecNumber>
    </recommendedName>
    <alternativeName>
        <fullName evidence="10">ATP-dependent helicase/nuclease subunit RexB</fullName>
    </alternativeName>
</protein>
<evidence type="ECO:0000256" key="9">
    <source>
        <dbReference type="ARBA" id="ARBA00023204"/>
    </source>
</evidence>
<dbReference type="InterPro" id="IPR049035">
    <property type="entry name" value="ADDB_N"/>
</dbReference>
<dbReference type="InterPro" id="IPR027417">
    <property type="entry name" value="P-loop_NTPase"/>
</dbReference>
<name>A0ABV4DP12_9LACO</name>
<dbReference type="Gene3D" id="3.40.50.300">
    <property type="entry name" value="P-loop containing nucleotide triphosphate hydrolases"/>
    <property type="match status" value="3"/>
</dbReference>
<keyword evidence="3 10" id="KW-0227">DNA damage</keyword>